<proteinExistence type="predicted"/>
<protein>
    <submittedName>
        <fullName evidence="1">Uncharacterized protein</fullName>
    </submittedName>
</protein>
<dbReference type="Proteomes" id="UP000001312">
    <property type="component" value="Unassembled WGS sequence"/>
</dbReference>
<gene>
    <name evidence="1" type="ORF">SS1G_02368</name>
</gene>
<evidence type="ECO:0000313" key="2">
    <source>
        <dbReference type="Proteomes" id="UP000001312"/>
    </source>
</evidence>
<dbReference type="InParanoid" id="A7EAN6"/>
<dbReference type="GeneID" id="5492717"/>
<accession>A7EAN6</accession>
<keyword evidence="2" id="KW-1185">Reference proteome</keyword>
<dbReference type="RefSeq" id="XP_001596152.1">
    <property type="nucleotide sequence ID" value="XM_001596102.1"/>
</dbReference>
<name>A7EAN6_SCLS1</name>
<sequence>MVVNARILNLLGLDNGEFSLCISMNRCWYYSNLVPAALLFVYLRDDNRMLSSLDSDASNQSLRITYRLSQIVNQFLVGGSGCPGKRIVPLPDCGIKYDKILNCY</sequence>
<dbReference type="AlphaFoldDB" id="A7EAN6"/>
<reference evidence="2" key="1">
    <citation type="journal article" date="2011" name="PLoS Genet.">
        <title>Genomic analysis of the necrotrophic fungal pathogens Sclerotinia sclerotiorum and Botrytis cinerea.</title>
        <authorList>
            <person name="Amselem J."/>
            <person name="Cuomo C.A."/>
            <person name="van Kan J.A."/>
            <person name="Viaud M."/>
            <person name="Benito E.P."/>
            <person name="Couloux A."/>
            <person name="Coutinho P.M."/>
            <person name="de Vries R.P."/>
            <person name="Dyer P.S."/>
            <person name="Fillinger S."/>
            <person name="Fournier E."/>
            <person name="Gout L."/>
            <person name="Hahn M."/>
            <person name="Kohn L."/>
            <person name="Lapalu N."/>
            <person name="Plummer K.M."/>
            <person name="Pradier J.M."/>
            <person name="Quevillon E."/>
            <person name="Sharon A."/>
            <person name="Simon A."/>
            <person name="ten Have A."/>
            <person name="Tudzynski B."/>
            <person name="Tudzynski P."/>
            <person name="Wincker P."/>
            <person name="Andrew M."/>
            <person name="Anthouard V."/>
            <person name="Beever R.E."/>
            <person name="Beffa R."/>
            <person name="Benoit I."/>
            <person name="Bouzid O."/>
            <person name="Brault B."/>
            <person name="Chen Z."/>
            <person name="Choquer M."/>
            <person name="Collemare J."/>
            <person name="Cotton P."/>
            <person name="Danchin E.G."/>
            <person name="Da Silva C."/>
            <person name="Gautier A."/>
            <person name="Giraud C."/>
            <person name="Giraud T."/>
            <person name="Gonzalez C."/>
            <person name="Grossetete S."/>
            <person name="Guldener U."/>
            <person name="Henrissat B."/>
            <person name="Howlett B.J."/>
            <person name="Kodira C."/>
            <person name="Kretschmer M."/>
            <person name="Lappartient A."/>
            <person name="Leroch M."/>
            <person name="Levis C."/>
            <person name="Mauceli E."/>
            <person name="Neuveglise C."/>
            <person name="Oeser B."/>
            <person name="Pearson M."/>
            <person name="Poulain J."/>
            <person name="Poussereau N."/>
            <person name="Quesneville H."/>
            <person name="Rascle C."/>
            <person name="Schumacher J."/>
            <person name="Segurens B."/>
            <person name="Sexton A."/>
            <person name="Silva E."/>
            <person name="Sirven C."/>
            <person name="Soanes D.M."/>
            <person name="Talbot N.J."/>
            <person name="Templeton M."/>
            <person name="Yandava C."/>
            <person name="Yarden O."/>
            <person name="Zeng Q."/>
            <person name="Rollins J.A."/>
            <person name="Lebrun M.H."/>
            <person name="Dickman M."/>
        </authorList>
    </citation>
    <scope>NUCLEOTIDE SEQUENCE [LARGE SCALE GENOMIC DNA]</scope>
    <source>
        <strain evidence="2">ATCC 18683 / 1980 / Ss-1</strain>
    </source>
</reference>
<organism evidence="1 2">
    <name type="scientific">Sclerotinia sclerotiorum (strain ATCC 18683 / 1980 / Ss-1)</name>
    <name type="common">White mold</name>
    <name type="synonym">Whetzelinia sclerotiorum</name>
    <dbReference type="NCBI Taxonomy" id="665079"/>
    <lineage>
        <taxon>Eukaryota</taxon>
        <taxon>Fungi</taxon>
        <taxon>Dikarya</taxon>
        <taxon>Ascomycota</taxon>
        <taxon>Pezizomycotina</taxon>
        <taxon>Leotiomycetes</taxon>
        <taxon>Helotiales</taxon>
        <taxon>Sclerotiniaceae</taxon>
        <taxon>Sclerotinia</taxon>
    </lineage>
</organism>
<evidence type="ECO:0000313" key="1">
    <source>
        <dbReference type="EMBL" id="EDN99514.1"/>
    </source>
</evidence>
<dbReference type="HOGENOM" id="CLU_2251671_0_0_1"/>
<dbReference type="EMBL" id="CH476623">
    <property type="protein sequence ID" value="EDN99514.1"/>
    <property type="molecule type" value="Genomic_DNA"/>
</dbReference>
<dbReference type="KEGG" id="ssl:SS1G_02368"/>